<evidence type="ECO:0000259" key="10">
    <source>
        <dbReference type="Pfam" id="PF05201"/>
    </source>
</evidence>
<comment type="caution">
    <text evidence="11">The sequence shown here is derived from an EMBL/GenBank/DDBJ whole genome shotgun (WGS) entry which is preliminary data.</text>
</comment>
<keyword evidence="6 8" id="KW-0627">Porphyrin biosynthesis</keyword>
<dbReference type="SUPFAM" id="SSF51735">
    <property type="entry name" value="NAD(P)-binding Rossmann-fold domains"/>
    <property type="match status" value="1"/>
</dbReference>
<comment type="pathway">
    <text evidence="1 8">Porphyrin-containing compound metabolism; protoporphyrin-IX biosynthesis; 5-aminolevulinate from L-glutamyl-tRNA(Glu): step 1/2.</text>
</comment>
<evidence type="ECO:0000256" key="1">
    <source>
        <dbReference type="ARBA" id="ARBA00005059"/>
    </source>
</evidence>
<comment type="similarity">
    <text evidence="2 8">Belongs to the glutamyl-tRNA reductase family.</text>
</comment>
<keyword evidence="4 8" id="KW-0521">NADP</keyword>
<dbReference type="Proteomes" id="UP000231343">
    <property type="component" value="Unassembled WGS sequence"/>
</dbReference>
<dbReference type="PROSITE" id="PS00747">
    <property type="entry name" value="GLUTR"/>
    <property type="match status" value="1"/>
</dbReference>
<organism evidence="11 12">
    <name type="scientific">Candidatus Saganbacteria bacterium CG08_land_8_20_14_0_20_45_16</name>
    <dbReference type="NCBI Taxonomy" id="2014293"/>
    <lineage>
        <taxon>Bacteria</taxon>
        <taxon>Bacillati</taxon>
        <taxon>Saganbacteria</taxon>
    </lineage>
</organism>
<gene>
    <name evidence="8 11" type="primary">hemA</name>
    <name evidence="11" type="ORF">COT42_08005</name>
</gene>
<dbReference type="InterPro" id="IPR036343">
    <property type="entry name" value="GluRdtase_N_sf"/>
</dbReference>
<keyword evidence="5 8" id="KW-0560">Oxidoreductase</keyword>
<evidence type="ECO:0000256" key="4">
    <source>
        <dbReference type="ARBA" id="ARBA00022857"/>
    </source>
</evidence>
<dbReference type="FunFam" id="3.40.50.720:FF:000031">
    <property type="entry name" value="Glutamyl-tRNA reductase"/>
    <property type="match status" value="1"/>
</dbReference>
<reference evidence="11 12" key="1">
    <citation type="submission" date="2017-09" db="EMBL/GenBank/DDBJ databases">
        <title>Depth-based differentiation of microbial function through sediment-hosted aquifers and enrichment of novel symbionts in the deep terrestrial subsurface.</title>
        <authorList>
            <person name="Probst A.J."/>
            <person name="Ladd B."/>
            <person name="Jarett J.K."/>
            <person name="Geller-Mcgrath D.E."/>
            <person name="Sieber C.M."/>
            <person name="Emerson J.B."/>
            <person name="Anantharaman K."/>
            <person name="Thomas B.C."/>
            <person name="Malmstrom R."/>
            <person name="Stieglmeier M."/>
            <person name="Klingl A."/>
            <person name="Woyke T."/>
            <person name="Ryan C.M."/>
            <person name="Banfield J.F."/>
        </authorList>
    </citation>
    <scope>NUCLEOTIDE SEQUENCE [LARGE SCALE GENOMIC DNA]</scope>
    <source>
        <strain evidence="11">CG08_land_8_20_14_0_20_45_16</strain>
    </source>
</reference>
<feature type="binding site" evidence="8">
    <location>
        <begin position="35"/>
        <end position="38"/>
    </location>
    <ligand>
        <name>substrate</name>
    </ligand>
</feature>
<comment type="catalytic activity">
    <reaction evidence="7 8">
        <text>(S)-4-amino-5-oxopentanoate + tRNA(Glu) + NADP(+) = L-glutamyl-tRNA(Glu) + NADPH + H(+)</text>
        <dbReference type="Rhea" id="RHEA:12344"/>
        <dbReference type="Rhea" id="RHEA-COMP:9663"/>
        <dbReference type="Rhea" id="RHEA-COMP:9680"/>
        <dbReference type="ChEBI" id="CHEBI:15378"/>
        <dbReference type="ChEBI" id="CHEBI:57501"/>
        <dbReference type="ChEBI" id="CHEBI:57783"/>
        <dbReference type="ChEBI" id="CHEBI:58349"/>
        <dbReference type="ChEBI" id="CHEBI:78442"/>
        <dbReference type="ChEBI" id="CHEBI:78520"/>
        <dbReference type="EC" id="1.2.1.70"/>
    </reaction>
</comment>
<dbReference type="SUPFAM" id="SSF69742">
    <property type="entry name" value="Glutamyl tRNA-reductase catalytic, N-terminal domain"/>
    <property type="match status" value="1"/>
</dbReference>
<comment type="domain">
    <text evidence="8">Possesses an unusual extended V-shaped dimeric structure with each monomer consisting of three distinct domains arranged along a curved 'spinal' alpha-helix. The N-terminal catalytic domain specifically recognizes the glutamate moiety of the substrate. The second domain is the NADPH-binding domain, and the third C-terminal domain is responsible for dimerization.</text>
</comment>
<dbReference type="GO" id="GO:0008883">
    <property type="term" value="F:glutamyl-tRNA reductase activity"/>
    <property type="evidence" value="ECO:0007669"/>
    <property type="project" value="UniProtKB-UniRule"/>
</dbReference>
<sequence>MNSRLISFNYQNSTVAERETARDFLSKQAGVLLATCNRVELYQAPLSRSSIRHLFRVAAGLESQVLGETEILGQVRAAAAKARGTLLEPIFKKAIAVGVRVRKETGISRGNVSVASVAVAIAARLLKGQDKKVVLIGCGKVSQAVLKNLIKRGFSCVFVANKTFAKALELAKNIGGLAVRFDCLAKEIRNADLVISSTAAPHLVLKKRRIGKRAKPLVIMDLAVPRDVEPEIGCLPRVSLFNIDDLKEEIGLNLLRRRIEAIQAEKIVEEEVGKFCQQSKLALVPVG</sequence>
<evidence type="ECO:0000256" key="6">
    <source>
        <dbReference type="ARBA" id="ARBA00023244"/>
    </source>
</evidence>
<feature type="active site" description="Nucleophile" evidence="8">
    <location>
        <position position="36"/>
    </location>
</feature>
<dbReference type="PANTHER" id="PTHR43013:SF1">
    <property type="entry name" value="GLUTAMYL-TRNA REDUCTASE"/>
    <property type="match status" value="1"/>
</dbReference>
<dbReference type="Gene3D" id="3.30.460.30">
    <property type="entry name" value="Glutamyl-tRNA reductase, N-terminal domain"/>
    <property type="match status" value="1"/>
</dbReference>
<evidence type="ECO:0000256" key="2">
    <source>
        <dbReference type="ARBA" id="ARBA00005916"/>
    </source>
</evidence>
<proteinExistence type="inferred from homology"/>
<evidence type="ECO:0000313" key="11">
    <source>
        <dbReference type="EMBL" id="PIS28460.1"/>
    </source>
</evidence>
<protein>
    <recommendedName>
        <fullName evidence="3 8">Glutamyl-tRNA reductase</fullName>
        <shortName evidence="8">GluTR</shortName>
        <ecNumber evidence="3 8">1.2.1.70</ecNumber>
    </recommendedName>
</protein>
<dbReference type="Pfam" id="PF01488">
    <property type="entry name" value="Shikimate_DH"/>
    <property type="match status" value="1"/>
</dbReference>
<comment type="function">
    <text evidence="8">Catalyzes the NADPH-dependent reduction of glutamyl-tRNA(Glu) to glutamate 1-semialdehyde (GSA).</text>
</comment>
<dbReference type="InterPro" id="IPR015895">
    <property type="entry name" value="4pyrrol_synth_GluRdtase_N"/>
</dbReference>
<dbReference type="InterPro" id="IPR006151">
    <property type="entry name" value="Shikm_DH/Glu-tRNA_Rdtase"/>
</dbReference>
<evidence type="ECO:0000256" key="5">
    <source>
        <dbReference type="ARBA" id="ARBA00023002"/>
    </source>
</evidence>
<feature type="binding site" evidence="8">
    <location>
        <begin position="68"/>
        <end position="70"/>
    </location>
    <ligand>
        <name>substrate</name>
    </ligand>
</feature>
<dbReference type="NCBIfam" id="TIGR01035">
    <property type="entry name" value="hemA"/>
    <property type="match status" value="1"/>
</dbReference>
<dbReference type="EMBL" id="PEYM01000131">
    <property type="protein sequence ID" value="PIS28460.1"/>
    <property type="molecule type" value="Genomic_DNA"/>
</dbReference>
<feature type="binding site" evidence="8">
    <location>
        <begin position="137"/>
        <end position="142"/>
    </location>
    <ligand>
        <name>NADP(+)</name>
        <dbReference type="ChEBI" id="CHEBI:58349"/>
    </ligand>
</feature>
<name>A0A2H0XU30_UNCSA</name>
<evidence type="ECO:0000259" key="9">
    <source>
        <dbReference type="Pfam" id="PF01488"/>
    </source>
</evidence>
<dbReference type="PANTHER" id="PTHR43013">
    <property type="entry name" value="GLUTAMYL-TRNA REDUCTASE"/>
    <property type="match status" value="1"/>
</dbReference>
<feature type="domain" description="Quinate/shikimate 5-dehydrogenase/glutamyl-tRNA reductase" evidence="9">
    <location>
        <begin position="128"/>
        <end position="248"/>
    </location>
</feature>
<dbReference type="Pfam" id="PF05201">
    <property type="entry name" value="GlutR_N"/>
    <property type="match status" value="1"/>
</dbReference>
<dbReference type="InterPro" id="IPR036291">
    <property type="entry name" value="NAD(P)-bd_dom_sf"/>
</dbReference>
<dbReference type="GO" id="GO:0050661">
    <property type="term" value="F:NADP binding"/>
    <property type="evidence" value="ECO:0007669"/>
    <property type="project" value="InterPro"/>
</dbReference>
<dbReference type="AlphaFoldDB" id="A0A2H0XU30"/>
<feature type="binding site" evidence="8">
    <location>
        <position position="74"/>
    </location>
    <ligand>
        <name>substrate</name>
    </ligand>
</feature>
<dbReference type="UniPathway" id="UPA00251">
    <property type="reaction ID" value="UER00316"/>
</dbReference>
<feature type="binding site" evidence="8">
    <location>
        <position position="63"/>
    </location>
    <ligand>
        <name>substrate</name>
    </ligand>
</feature>
<accession>A0A2H0XU30</accession>
<evidence type="ECO:0000256" key="3">
    <source>
        <dbReference type="ARBA" id="ARBA00012970"/>
    </source>
</evidence>
<evidence type="ECO:0000256" key="8">
    <source>
        <dbReference type="HAMAP-Rule" id="MF_00087"/>
    </source>
</evidence>
<dbReference type="InterPro" id="IPR018214">
    <property type="entry name" value="GluRdtase_CS"/>
</dbReference>
<comment type="miscellaneous">
    <text evidence="8">During catalysis, the active site Cys acts as a nucleophile attacking the alpha-carbonyl group of tRNA-bound glutamate with the formation of a thioester intermediate between enzyme and glutamate, and the concomitant release of tRNA(Glu). The thioester intermediate is finally reduced by direct hydride transfer from NADPH, to form the product GSA.</text>
</comment>
<dbReference type="InterPro" id="IPR000343">
    <property type="entry name" value="4pyrrol_synth_GluRdtase"/>
</dbReference>
<evidence type="ECO:0000313" key="12">
    <source>
        <dbReference type="Proteomes" id="UP000231343"/>
    </source>
</evidence>
<dbReference type="HAMAP" id="MF_00087">
    <property type="entry name" value="Glu_tRNA_reductase"/>
    <property type="match status" value="1"/>
</dbReference>
<feature type="domain" description="Glutamyl-tRNA reductase N-terminal" evidence="10">
    <location>
        <begin position="48"/>
        <end position="105"/>
    </location>
</feature>
<dbReference type="EC" id="1.2.1.70" evidence="3 8"/>
<feature type="site" description="Important for activity" evidence="8">
    <location>
        <position position="53"/>
    </location>
</feature>
<dbReference type="GO" id="GO:0019353">
    <property type="term" value="P:protoporphyrinogen IX biosynthetic process from glutamate"/>
    <property type="evidence" value="ECO:0007669"/>
    <property type="project" value="TreeGrafter"/>
</dbReference>
<evidence type="ECO:0000256" key="7">
    <source>
        <dbReference type="ARBA" id="ARBA00047464"/>
    </source>
</evidence>
<dbReference type="Gene3D" id="3.40.50.720">
    <property type="entry name" value="NAD(P)-binding Rossmann-like Domain"/>
    <property type="match status" value="1"/>
</dbReference>
<comment type="subunit">
    <text evidence="8">Homodimer.</text>
</comment>